<name>A0A804QSA2_MAIZE</name>
<proteinExistence type="predicted"/>
<dbReference type="Proteomes" id="UP000007305">
    <property type="component" value="Chromosome 8"/>
</dbReference>
<keyword evidence="2" id="KW-1185">Reference proteome</keyword>
<dbReference type="AlphaFoldDB" id="A0A804QSA2"/>
<evidence type="ECO:0000313" key="1">
    <source>
        <dbReference type="EnsemblPlants" id="Zm00001eb360000_P001"/>
    </source>
</evidence>
<protein>
    <submittedName>
        <fullName evidence="1">Uncharacterized protein</fullName>
    </submittedName>
</protein>
<reference evidence="1" key="2">
    <citation type="submission" date="2019-07" db="EMBL/GenBank/DDBJ databases">
        <authorList>
            <person name="Seetharam A."/>
            <person name="Woodhouse M."/>
            <person name="Cannon E."/>
        </authorList>
    </citation>
    <scope>NUCLEOTIDE SEQUENCE [LARGE SCALE GENOMIC DNA]</scope>
    <source>
        <strain evidence="1">cv. B73</strain>
    </source>
</reference>
<dbReference type="EnsemblPlants" id="Zm00001eb360000_T001">
    <property type="protein sequence ID" value="Zm00001eb360000_P001"/>
    <property type="gene ID" value="Zm00001eb360000"/>
</dbReference>
<dbReference type="Gramene" id="Zm00001eb360000_T001">
    <property type="protein sequence ID" value="Zm00001eb360000_P001"/>
    <property type="gene ID" value="Zm00001eb360000"/>
</dbReference>
<reference evidence="1" key="3">
    <citation type="submission" date="2021-05" db="UniProtKB">
        <authorList>
            <consortium name="EnsemblPlants"/>
        </authorList>
    </citation>
    <scope>IDENTIFICATION</scope>
    <source>
        <strain evidence="1">cv. B73</strain>
    </source>
</reference>
<reference evidence="2" key="1">
    <citation type="journal article" date="2009" name="Science">
        <title>The B73 maize genome: complexity, diversity, and dynamics.</title>
        <authorList>
            <person name="Schnable P.S."/>
            <person name="Ware D."/>
            <person name="Fulton R.S."/>
            <person name="Stein J.C."/>
            <person name="Wei F."/>
            <person name="Pasternak S."/>
            <person name="Liang C."/>
            <person name="Zhang J."/>
            <person name="Fulton L."/>
            <person name="Graves T.A."/>
            <person name="Minx P."/>
            <person name="Reily A.D."/>
            <person name="Courtney L."/>
            <person name="Kruchowski S.S."/>
            <person name="Tomlinson C."/>
            <person name="Strong C."/>
            <person name="Delehaunty K."/>
            <person name="Fronick C."/>
            <person name="Courtney B."/>
            <person name="Rock S.M."/>
            <person name="Belter E."/>
            <person name="Du F."/>
            <person name="Kim K."/>
            <person name="Abbott R.M."/>
            <person name="Cotton M."/>
            <person name="Levy A."/>
            <person name="Marchetto P."/>
            <person name="Ochoa K."/>
            <person name="Jackson S.M."/>
            <person name="Gillam B."/>
            <person name="Chen W."/>
            <person name="Yan L."/>
            <person name="Higginbotham J."/>
            <person name="Cardenas M."/>
            <person name="Waligorski J."/>
            <person name="Applebaum E."/>
            <person name="Phelps L."/>
            <person name="Falcone J."/>
            <person name="Kanchi K."/>
            <person name="Thane T."/>
            <person name="Scimone A."/>
            <person name="Thane N."/>
            <person name="Henke J."/>
            <person name="Wang T."/>
            <person name="Ruppert J."/>
            <person name="Shah N."/>
            <person name="Rotter K."/>
            <person name="Hodges J."/>
            <person name="Ingenthron E."/>
            <person name="Cordes M."/>
            <person name="Kohlberg S."/>
            <person name="Sgro J."/>
            <person name="Delgado B."/>
            <person name="Mead K."/>
            <person name="Chinwalla A."/>
            <person name="Leonard S."/>
            <person name="Crouse K."/>
            <person name="Collura K."/>
            <person name="Kudrna D."/>
            <person name="Currie J."/>
            <person name="He R."/>
            <person name="Angelova A."/>
            <person name="Rajasekar S."/>
            <person name="Mueller T."/>
            <person name="Lomeli R."/>
            <person name="Scara G."/>
            <person name="Ko A."/>
            <person name="Delaney K."/>
            <person name="Wissotski M."/>
            <person name="Lopez G."/>
            <person name="Campos D."/>
            <person name="Braidotti M."/>
            <person name="Ashley E."/>
            <person name="Golser W."/>
            <person name="Kim H."/>
            <person name="Lee S."/>
            <person name="Lin J."/>
            <person name="Dujmic Z."/>
            <person name="Kim W."/>
            <person name="Talag J."/>
            <person name="Zuccolo A."/>
            <person name="Fan C."/>
            <person name="Sebastian A."/>
            <person name="Kramer M."/>
            <person name="Spiegel L."/>
            <person name="Nascimento L."/>
            <person name="Zutavern T."/>
            <person name="Miller B."/>
            <person name="Ambroise C."/>
            <person name="Muller S."/>
            <person name="Spooner W."/>
            <person name="Narechania A."/>
            <person name="Ren L."/>
            <person name="Wei S."/>
            <person name="Kumari S."/>
            <person name="Faga B."/>
            <person name="Levy M.J."/>
            <person name="McMahan L."/>
            <person name="Van Buren P."/>
            <person name="Vaughn M.W."/>
            <person name="Ying K."/>
            <person name="Yeh C.-T."/>
            <person name="Emrich S.J."/>
            <person name="Jia Y."/>
            <person name="Kalyanaraman A."/>
            <person name="Hsia A.-P."/>
            <person name="Barbazuk W.B."/>
            <person name="Baucom R.S."/>
            <person name="Brutnell T.P."/>
            <person name="Carpita N.C."/>
            <person name="Chaparro C."/>
            <person name="Chia J.-M."/>
            <person name="Deragon J.-M."/>
            <person name="Estill J.C."/>
            <person name="Fu Y."/>
            <person name="Jeddeloh J.A."/>
            <person name="Han Y."/>
            <person name="Lee H."/>
            <person name="Li P."/>
            <person name="Lisch D.R."/>
            <person name="Liu S."/>
            <person name="Liu Z."/>
            <person name="Nagel D.H."/>
            <person name="McCann M.C."/>
            <person name="SanMiguel P."/>
            <person name="Myers A.M."/>
            <person name="Nettleton D."/>
            <person name="Nguyen J."/>
            <person name="Penning B.W."/>
            <person name="Ponnala L."/>
            <person name="Schneider K.L."/>
            <person name="Schwartz D.C."/>
            <person name="Sharma A."/>
            <person name="Soderlund C."/>
            <person name="Springer N.M."/>
            <person name="Sun Q."/>
            <person name="Wang H."/>
            <person name="Waterman M."/>
            <person name="Westerman R."/>
            <person name="Wolfgruber T.K."/>
            <person name="Yang L."/>
            <person name="Yu Y."/>
            <person name="Zhang L."/>
            <person name="Zhou S."/>
            <person name="Zhu Q."/>
            <person name="Bennetzen J.L."/>
            <person name="Dawe R.K."/>
            <person name="Jiang J."/>
            <person name="Jiang N."/>
            <person name="Presting G.G."/>
            <person name="Wessler S.R."/>
            <person name="Aluru S."/>
            <person name="Martienssen R.A."/>
            <person name="Clifton S.W."/>
            <person name="McCombie W.R."/>
            <person name="Wing R.A."/>
            <person name="Wilson R.K."/>
        </authorList>
    </citation>
    <scope>NUCLEOTIDE SEQUENCE [LARGE SCALE GENOMIC DNA]</scope>
    <source>
        <strain evidence="2">cv. B73</strain>
    </source>
</reference>
<accession>A0A804QSA2</accession>
<sequence length="114" mass="12801">MKYFILGLILCPRSQVLEFQSEQNGIPPSVHLRSFPLVLKQKSKIKKRKQTAGHMREGEEAADCATKRRKRQVYEQEEVVPAVPVPVVGLVPAAGPKCAMRGGCDECTGERRRR</sequence>
<dbReference type="InParanoid" id="A0A804QSA2"/>
<organism evidence="1 2">
    <name type="scientific">Zea mays</name>
    <name type="common">Maize</name>
    <dbReference type="NCBI Taxonomy" id="4577"/>
    <lineage>
        <taxon>Eukaryota</taxon>
        <taxon>Viridiplantae</taxon>
        <taxon>Streptophyta</taxon>
        <taxon>Embryophyta</taxon>
        <taxon>Tracheophyta</taxon>
        <taxon>Spermatophyta</taxon>
        <taxon>Magnoliopsida</taxon>
        <taxon>Liliopsida</taxon>
        <taxon>Poales</taxon>
        <taxon>Poaceae</taxon>
        <taxon>PACMAD clade</taxon>
        <taxon>Panicoideae</taxon>
        <taxon>Andropogonodae</taxon>
        <taxon>Andropogoneae</taxon>
        <taxon>Tripsacinae</taxon>
        <taxon>Zea</taxon>
    </lineage>
</organism>
<evidence type="ECO:0000313" key="2">
    <source>
        <dbReference type="Proteomes" id="UP000007305"/>
    </source>
</evidence>